<dbReference type="AlphaFoldDB" id="A0A4S3B4W3"/>
<dbReference type="Pfam" id="PF05043">
    <property type="entry name" value="Mga"/>
    <property type="match status" value="1"/>
</dbReference>
<keyword evidence="5" id="KW-1185">Reference proteome</keyword>
<proteinExistence type="predicted"/>
<sequence>MFSFSYAKIKSRDYCGRGIELNILDLLDKPERTQVRIVQSLLDHGGSISIKDLGGQIKISPASLNKYLVEVSETLKAINEEIDLTIENKKIKLNIPYYFNLQHILIYYLNNSINCQILSYMIKSDGVSIPNISQNLAISEATVFRRIKEINLAIEEFGIQIKNAQFTGEELQIRYFIFEYYNHTLPIDVINYHQLDSSIMLLIENLAEELNLPIEDKNLYHLYLWLMISKKREALGLTLEIGEQEIYKQLIGEKISKAVVKTNESLYGTVSAIQTETDLISLYIFFISTYIYEKPLVEDQYMYFFKNTFFKDIINLSENTLDTIGQHFDMKHLSRELLWYIECNLFQLHFRMMHFNSYMNYFESDYIISKRTDDSISTIVNHVIHEHRDLFSLNLSPAVYNHLFSNYRFILQIIESECIKTIRIGLAIQVNYLAQQDIMKKLETIFSKQYNVAFELAQADKTYDLLVTDIFLTDSQFKYKEIYVINEILNLYDENSIKEIIESLIKN</sequence>
<comment type="caution">
    <text evidence="4">The sequence shown here is derived from an EMBL/GenBank/DDBJ whole genome shotgun (WGS) entry which is preliminary data.</text>
</comment>
<keyword evidence="2" id="KW-0804">Transcription</keyword>
<dbReference type="PANTHER" id="PTHR30185:SF18">
    <property type="entry name" value="TRANSCRIPTIONAL REGULATOR MTLR"/>
    <property type="match status" value="1"/>
</dbReference>
<name>A0A4S3B4W3_9ENTE</name>
<dbReference type="Proteomes" id="UP000310506">
    <property type="component" value="Unassembled WGS sequence"/>
</dbReference>
<feature type="domain" description="Mga helix-turn-helix" evidence="3">
    <location>
        <begin position="99"/>
        <end position="181"/>
    </location>
</feature>
<gene>
    <name evidence="4" type="ORF">ESZ54_03055</name>
</gene>
<dbReference type="EMBL" id="SDGV01000006">
    <property type="protein sequence ID" value="THB61892.1"/>
    <property type="molecule type" value="Genomic_DNA"/>
</dbReference>
<organism evidence="4 5">
    <name type="scientific">Vagococcus silagei</name>
    <dbReference type="NCBI Taxonomy" id="2508885"/>
    <lineage>
        <taxon>Bacteria</taxon>
        <taxon>Bacillati</taxon>
        <taxon>Bacillota</taxon>
        <taxon>Bacilli</taxon>
        <taxon>Lactobacillales</taxon>
        <taxon>Enterococcaceae</taxon>
        <taxon>Vagococcus</taxon>
    </lineage>
</organism>
<dbReference type="InterPro" id="IPR036388">
    <property type="entry name" value="WH-like_DNA-bd_sf"/>
</dbReference>
<evidence type="ECO:0000259" key="3">
    <source>
        <dbReference type="Pfam" id="PF05043"/>
    </source>
</evidence>
<evidence type="ECO:0000313" key="4">
    <source>
        <dbReference type="EMBL" id="THB61892.1"/>
    </source>
</evidence>
<keyword evidence="1" id="KW-0805">Transcription regulation</keyword>
<dbReference type="InterPro" id="IPR050661">
    <property type="entry name" value="BglG_antiterminators"/>
</dbReference>
<dbReference type="OrthoDB" id="2194815at2"/>
<evidence type="ECO:0000313" key="5">
    <source>
        <dbReference type="Proteomes" id="UP000310506"/>
    </source>
</evidence>
<protein>
    <recommendedName>
        <fullName evidence="3">Mga helix-turn-helix domain-containing protein</fullName>
    </recommendedName>
</protein>
<accession>A0A4S3B4W3</accession>
<dbReference type="PANTHER" id="PTHR30185">
    <property type="entry name" value="CRYPTIC BETA-GLUCOSIDE BGL OPERON ANTITERMINATOR"/>
    <property type="match status" value="1"/>
</dbReference>
<reference evidence="4 5" key="1">
    <citation type="submission" date="2019-01" db="EMBL/GenBank/DDBJ databases">
        <title>Vagococcus silagei sp. nov. isolated from brewer's grain.</title>
        <authorList>
            <person name="Guu J.-R."/>
        </authorList>
    </citation>
    <scope>NUCLEOTIDE SEQUENCE [LARGE SCALE GENOMIC DNA]</scope>
    <source>
        <strain evidence="4 5">2B-2</strain>
    </source>
</reference>
<dbReference type="InterPro" id="IPR007737">
    <property type="entry name" value="Mga_HTH"/>
</dbReference>
<evidence type="ECO:0000256" key="1">
    <source>
        <dbReference type="ARBA" id="ARBA00023015"/>
    </source>
</evidence>
<evidence type="ECO:0000256" key="2">
    <source>
        <dbReference type="ARBA" id="ARBA00023163"/>
    </source>
</evidence>
<dbReference type="Gene3D" id="1.10.10.10">
    <property type="entry name" value="Winged helix-like DNA-binding domain superfamily/Winged helix DNA-binding domain"/>
    <property type="match status" value="1"/>
</dbReference>